<reference evidence="2" key="1">
    <citation type="journal article" date="2019" name="Database">
        <title>The radish genome database (RadishGD): an integrated information resource for radish genomics.</title>
        <authorList>
            <person name="Yu H.J."/>
            <person name="Baek S."/>
            <person name="Lee Y.J."/>
            <person name="Cho A."/>
            <person name="Mun J.H."/>
        </authorList>
    </citation>
    <scope>NUCLEOTIDE SEQUENCE [LARGE SCALE GENOMIC DNA]</scope>
    <source>
        <strain evidence="2">cv. WK10039</strain>
    </source>
</reference>
<dbReference type="KEGG" id="rsz:108820455"/>
<dbReference type="GO" id="GO:0004523">
    <property type="term" value="F:RNA-DNA hybrid ribonuclease activity"/>
    <property type="evidence" value="ECO:0007669"/>
    <property type="project" value="InterPro"/>
</dbReference>
<dbReference type="Pfam" id="PF13456">
    <property type="entry name" value="RVT_3"/>
    <property type="match status" value="1"/>
</dbReference>
<dbReference type="PANTHER" id="PTHR47074:SF48">
    <property type="entry name" value="POLYNUCLEOTIDYL TRANSFERASE, RIBONUCLEASE H-LIKE SUPERFAMILY PROTEIN"/>
    <property type="match status" value="1"/>
</dbReference>
<dbReference type="CDD" id="cd06222">
    <property type="entry name" value="RNase_H_like"/>
    <property type="match status" value="1"/>
</dbReference>
<feature type="domain" description="RNase H type-1" evidence="1">
    <location>
        <begin position="68"/>
        <end position="189"/>
    </location>
</feature>
<reference evidence="3" key="2">
    <citation type="submission" date="2025-08" db="UniProtKB">
        <authorList>
            <consortium name="RefSeq"/>
        </authorList>
    </citation>
    <scope>IDENTIFICATION</scope>
    <source>
        <tissue evidence="3">Leaf</tissue>
    </source>
</reference>
<dbReference type="GO" id="GO:0003676">
    <property type="term" value="F:nucleic acid binding"/>
    <property type="evidence" value="ECO:0007669"/>
    <property type="project" value="InterPro"/>
</dbReference>
<dbReference type="PANTHER" id="PTHR47074">
    <property type="entry name" value="BNAC02G40300D PROTEIN"/>
    <property type="match status" value="1"/>
</dbReference>
<dbReference type="InterPro" id="IPR036397">
    <property type="entry name" value="RNaseH_sf"/>
</dbReference>
<name>A0A6J0KLR1_RAPSA</name>
<dbReference type="AlphaFoldDB" id="A0A6J0KLR1"/>
<dbReference type="SUPFAM" id="SSF53098">
    <property type="entry name" value="Ribonuclease H-like"/>
    <property type="match status" value="1"/>
</dbReference>
<dbReference type="Proteomes" id="UP000504610">
    <property type="component" value="Chromosome 8"/>
</dbReference>
<dbReference type="RefSeq" id="XP_018448897.2">
    <property type="nucleotide sequence ID" value="XM_018593395.2"/>
</dbReference>
<evidence type="ECO:0000259" key="1">
    <source>
        <dbReference type="Pfam" id="PF13456"/>
    </source>
</evidence>
<protein>
    <submittedName>
        <fullName evidence="3">Uncharacterized protein LOC108820455</fullName>
    </submittedName>
</protein>
<dbReference type="InterPro" id="IPR044730">
    <property type="entry name" value="RNase_H-like_dom_plant"/>
</dbReference>
<accession>A0A6J0KLR1</accession>
<evidence type="ECO:0000313" key="3">
    <source>
        <dbReference type="RefSeq" id="XP_018448897.2"/>
    </source>
</evidence>
<dbReference type="Gene3D" id="3.30.420.10">
    <property type="entry name" value="Ribonuclease H-like superfamily/Ribonuclease H"/>
    <property type="match status" value="1"/>
</dbReference>
<organism evidence="2 3">
    <name type="scientific">Raphanus sativus</name>
    <name type="common">Radish</name>
    <name type="synonym">Raphanus raphanistrum var. sativus</name>
    <dbReference type="NCBI Taxonomy" id="3726"/>
    <lineage>
        <taxon>Eukaryota</taxon>
        <taxon>Viridiplantae</taxon>
        <taxon>Streptophyta</taxon>
        <taxon>Embryophyta</taxon>
        <taxon>Tracheophyta</taxon>
        <taxon>Spermatophyta</taxon>
        <taxon>Magnoliopsida</taxon>
        <taxon>eudicotyledons</taxon>
        <taxon>Gunneridae</taxon>
        <taxon>Pentapetalae</taxon>
        <taxon>rosids</taxon>
        <taxon>malvids</taxon>
        <taxon>Brassicales</taxon>
        <taxon>Brassicaceae</taxon>
        <taxon>Brassiceae</taxon>
        <taxon>Raphanus</taxon>
    </lineage>
</organism>
<dbReference type="InterPro" id="IPR052929">
    <property type="entry name" value="RNase_H-like_EbsB-rel"/>
</dbReference>
<keyword evidence="2" id="KW-1185">Reference proteome</keyword>
<dbReference type="GeneID" id="108820455"/>
<gene>
    <name evidence="3" type="primary">LOC108820455</name>
</gene>
<evidence type="ECO:0000313" key="2">
    <source>
        <dbReference type="Proteomes" id="UP000504610"/>
    </source>
</evidence>
<dbReference type="InterPro" id="IPR012337">
    <property type="entry name" value="RNaseH-like_sf"/>
</dbReference>
<sequence>MWRLWKSRNAFYYRGEDYEPSSVVTKVQEDFDEWNSRDDLEEKDVNTNPVIREEERWTPPPHNWLKCNSDGAWDRTKDHCGVGWVLRNHLGDVVWMGGRRLPKGRSPIETEDETLRWAISTMVRLNYNKLIFETDCIELVQALQERDSRPSIHSFVQDMHHLLAKLGEVQVVFRGRKSNANVDRIAKEAPSFENNAPVLFSIMPSWIKSFVEVEKSIV</sequence>
<proteinExistence type="predicted"/>
<dbReference type="OrthoDB" id="1021825at2759"/>
<dbReference type="InterPro" id="IPR002156">
    <property type="entry name" value="RNaseH_domain"/>
</dbReference>